<dbReference type="Proteomes" id="UP000282985">
    <property type="component" value="Unassembled WGS sequence"/>
</dbReference>
<dbReference type="OrthoDB" id="9814487at2"/>
<feature type="domain" description="SHSP" evidence="3">
    <location>
        <begin position="33"/>
        <end position="147"/>
    </location>
</feature>
<reference evidence="4 5" key="1">
    <citation type="submission" date="2018-11" db="EMBL/GenBank/DDBJ databases">
        <title>Parancylomarina longa gen. nov., sp. nov., isolated from sediments of southern Okinawa.</title>
        <authorList>
            <person name="Fu T."/>
        </authorList>
    </citation>
    <scope>NUCLEOTIDE SEQUENCE [LARGE SCALE GENOMIC DNA]</scope>
    <source>
        <strain evidence="4 5">T3-2 S1-C</strain>
    </source>
</reference>
<dbReference type="EMBL" id="RJJX01000021">
    <property type="protein sequence ID" value="RUT73452.1"/>
    <property type="molecule type" value="Genomic_DNA"/>
</dbReference>
<dbReference type="InterPro" id="IPR008978">
    <property type="entry name" value="HSP20-like_chaperone"/>
</dbReference>
<organism evidence="4 5">
    <name type="scientific">Ancylomarina longa</name>
    <dbReference type="NCBI Taxonomy" id="2487017"/>
    <lineage>
        <taxon>Bacteria</taxon>
        <taxon>Pseudomonadati</taxon>
        <taxon>Bacteroidota</taxon>
        <taxon>Bacteroidia</taxon>
        <taxon>Marinilabiliales</taxon>
        <taxon>Marinifilaceae</taxon>
        <taxon>Ancylomarina</taxon>
    </lineage>
</organism>
<dbReference type="Pfam" id="PF00011">
    <property type="entry name" value="HSP20"/>
    <property type="match status" value="1"/>
</dbReference>
<dbReference type="Gene3D" id="2.60.40.790">
    <property type="match status" value="1"/>
</dbReference>
<gene>
    <name evidence="4" type="ORF">DLK05_13305</name>
</gene>
<dbReference type="SUPFAM" id="SSF49764">
    <property type="entry name" value="HSP20-like chaperones"/>
    <property type="match status" value="1"/>
</dbReference>
<dbReference type="RefSeq" id="WP_127344460.1">
    <property type="nucleotide sequence ID" value="NZ_RJJX01000021.1"/>
</dbReference>
<dbReference type="CDD" id="cd06464">
    <property type="entry name" value="ACD_sHsps-like"/>
    <property type="match status" value="1"/>
</dbReference>
<comment type="similarity">
    <text evidence="1 2">Belongs to the small heat shock protein (HSP20) family.</text>
</comment>
<sequence>MTLVRKNSENIFPSLFDNFFSRDWMDWTNSNYSSLNTTLPAINVRENKKEFVIELAAPGMSKEDFKINLENDQLSISSQKKEEKETKDAHYSRKEFSYQSFQRSFQLPMNKVDSKSIVANYKNGILFVQLPKKEKVITNASRVIEIL</sequence>
<name>A0A434AGF6_9BACT</name>
<comment type="caution">
    <text evidence="4">The sequence shown here is derived from an EMBL/GenBank/DDBJ whole genome shotgun (WGS) entry which is preliminary data.</text>
</comment>
<evidence type="ECO:0000259" key="3">
    <source>
        <dbReference type="PROSITE" id="PS01031"/>
    </source>
</evidence>
<evidence type="ECO:0000256" key="1">
    <source>
        <dbReference type="PROSITE-ProRule" id="PRU00285"/>
    </source>
</evidence>
<protein>
    <submittedName>
        <fullName evidence="4">Hsp20/alpha crystallin family protein</fullName>
    </submittedName>
</protein>
<dbReference type="InterPro" id="IPR002068">
    <property type="entry name" value="A-crystallin/Hsp20_dom"/>
</dbReference>
<evidence type="ECO:0000313" key="5">
    <source>
        <dbReference type="Proteomes" id="UP000282985"/>
    </source>
</evidence>
<accession>A0A434AGF6</accession>
<evidence type="ECO:0000256" key="2">
    <source>
        <dbReference type="RuleBase" id="RU003616"/>
    </source>
</evidence>
<dbReference type="AlphaFoldDB" id="A0A434AGF6"/>
<dbReference type="InterPro" id="IPR031107">
    <property type="entry name" value="Small_HSP"/>
</dbReference>
<dbReference type="PANTHER" id="PTHR11527">
    <property type="entry name" value="HEAT-SHOCK PROTEIN 20 FAMILY MEMBER"/>
    <property type="match status" value="1"/>
</dbReference>
<evidence type="ECO:0000313" key="4">
    <source>
        <dbReference type="EMBL" id="RUT73452.1"/>
    </source>
</evidence>
<dbReference type="PROSITE" id="PS01031">
    <property type="entry name" value="SHSP"/>
    <property type="match status" value="1"/>
</dbReference>
<keyword evidence="5" id="KW-1185">Reference proteome</keyword>
<proteinExistence type="inferred from homology"/>